<dbReference type="AlphaFoldDB" id="A0A4R2GDD0"/>
<keyword evidence="1" id="KW-0812">Transmembrane</keyword>
<feature type="transmembrane region" description="Helical" evidence="1">
    <location>
        <begin position="6"/>
        <end position="28"/>
    </location>
</feature>
<gene>
    <name evidence="3" type="ORF">EV194_11449</name>
</gene>
<protein>
    <submittedName>
        <fullName evidence="3">Lipid A biosynthesis-like protein</fullName>
    </submittedName>
</protein>
<dbReference type="Gene3D" id="1.20.1280.290">
    <property type="match status" value="1"/>
</dbReference>
<dbReference type="Proteomes" id="UP000295221">
    <property type="component" value="Unassembled WGS sequence"/>
</dbReference>
<dbReference type="InterPro" id="IPR011499">
    <property type="entry name" value="Lipid_A_biosynth_N"/>
</dbReference>
<dbReference type="EMBL" id="SLWK01000014">
    <property type="protein sequence ID" value="TCO06067.1"/>
    <property type="molecule type" value="Genomic_DNA"/>
</dbReference>
<sequence length="216" mass="25702">MIPVWLVISIGFTAQFLFSARTFYQWFASERKKKVVAPKYFWQLSLFASFLLFAYGYFREDFTIMLGQAITYFIYIRNLQILGEWKFFPKLLRTLILVFPLMVIAWFNFNSINEMDMITIRRNIPLALFFLGITAQVLFTFRFVYQWIYCEVTKVSHLPLGFWLISLSGSLLIMIYGILRQDVVLIAGHLFGSVVYIRNLMLLRKEWLKESKKIRC</sequence>
<feature type="transmembrane region" description="Helical" evidence="1">
    <location>
        <begin position="157"/>
        <end position="178"/>
    </location>
</feature>
<dbReference type="RefSeq" id="WP_207916075.1">
    <property type="nucleotide sequence ID" value="NZ_SLWK01000014.1"/>
</dbReference>
<dbReference type="GO" id="GO:0008915">
    <property type="term" value="F:lipid-A-disaccharide synthase activity"/>
    <property type="evidence" value="ECO:0007669"/>
    <property type="project" value="InterPro"/>
</dbReference>
<keyword evidence="4" id="KW-1185">Reference proteome</keyword>
<accession>A0A4R2GDD0</accession>
<feature type="transmembrane region" description="Helical" evidence="1">
    <location>
        <begin position="184"/>
        <end position="203"/>
    </location>
</feature>
<evidence type="ECO:0000256" key="1">
    <source>
        <dbReference type="SAM" id="Phobius"/>
    </source>
</evidence>
<evidence type="ECO:0000313" key="3">
    <source>
        <dbReference type="EMBL" id="TCO06067.1"/>
    </source>
</evidence>
<keyword evidence="1" id="KW-1133">Transmembrane helix</keyword>
<dbReference type="SMART" id="SM01259">
    <property type="entry name" value="LAB_N"/>
    <property type="match status" value="2"/>
</dbReference>
<name>A0A4R2GDD0_9BACT</name>
<feature type="transmembrane region" description="Helical" evidence="1">
    <location>
        <begin position="64"/>
        <end position="82"/>
    </location>
</feature>
<proteinExistence type="predicted"/>
<feature type="transmembrane region" description="Helical" evidence="1">
    <location>
        <begin position="94"/>
        <end position="112"/>
    </location>
</feature>
<organism evidence="3 4">
    <name type="scientific">Natronoflexus pectinivorans</name>
    <dbReference type="NCBI Taxonomy" id="682526"/>
    <lineage>
        <taxon>Bacteria</taxon>
        <taxon>Pseudomonadati</taxon>
        <taxon>Bacteroidota</taxon>
        <taxon>Bacteroidia</taxon>
        <taxon>Marinilabiliales</taxon>
        <taxon>Marinilabiliaceae</taxon>
        <taxon>Natronoflexus</taxon>
    </lineage>
</organism>
<comment type="caution">
    <text evidence="3">The sequence shown here is derived from an EMBL/GenBank/DDBJ whole genome shotgun (WGS) entry which is preliminary data.</text>
</comment>
<feature type="transmembrane region" description="Helical" evidence="1">
    <location>
        <begin position="40"/>
        <end position="58"/>
    </location>
</feature>
<evidence type="ECO:0000313" key="4">
    <source>
        <dbReference type="Proteomes" id="UP000295221"/>
    </source>
</evidence>
<keyword evidence="1" id="KW-0472">Membrane</keyword>
<dbReference type="GO" id="GO:0016020">
    <property type="term" value="C:membrane"/>
    <property type="evidence" value="ECO:0007669"/>
    <property type="project" value="GOC"/>
</dbReference>
<dbReference type="Pfam" id="PF07578">
    <property type="entry name" value="LAB_N"/>
    <property type="match status" value="2"/>
</dbReference>
<feature type="transmembrane region" description="Helical" evidence="1">
    <location>
        <begin position="124"/>
        <end position="145"/>
    </location>
</feature>
<feature type="domain" description="Lipid A biosynthesis N-terminal" evidence="2">
    <location>
        <begin position="10"/>
        <end position="81"/>
    </location>
</feature>
<dbReference type="GO" id="GO:0009245">
    <property type="term" value="P:lipid A biosynthetic process"/>
    <property type="evidence" value="ECO:0007669"/>
    <property type="project" value="InterPro"/>
</dbReference>
<feature type="domain" description="Lipid A biosynthesis N-terminal" evidence="2">
    <location>
        <begin position="131"/>
        <end position="202"/>
    </location>
</feature>
<reference evidence="3 4" key="1">
    <citation type="submission" date="2019-03" db="EMBL/GenBank/DDBJ databases">
        <title>Genomic Encyclopedia of Type Strains, Phase IV (KMG-IV): sequencing the most valuable type-strain genomes for metagenomic binning, comparative biology and taxonomic classification.</title>
        <authorList>
            <person name="Goeker M."/>
        </authorList>
    </citation>
    <scope>NUCLEOTIDE SEQUENCE [LARGE SCALE GENOMIC DNA]</scope>
    <source>
        <strain evidence="3 4">DSM 24179</strain>
    </source>
</reference>
<evidence type="ECO:0000259" key="2">
    <source>
        <dbReference type="SMART" id="SM01259"/>
    </source>
</evidence>